<dbReference type="Gene3D" id="1.10.40.30">
    <property type="entry name" value="Fumarase/aspartase (C-terminal domain)"/>
    <property type="match status" value="1"/>
</dbReference>
<name>W1V9V3_9FIRM</name>
<comment type="caution">
    <text evidence="3">The sequence shown here is derived from an EMBL/GenBank/DDBJ whole genome shotgun (WGS) entry which is preliminary data.</text>
</comment>
<dbReference type="PATRIC" id="fig|1403949.3.peg.297"/>
<evidence type="ECO:0000259" key="2">
    <source>
        <dbReference type="SMART" id="SM00998"/>
    </source>
</evidence>
<dbReference type="GO" id="GO:0005829">
    <property type="term" value="C:cytosol"/>
    <property type="evidence" value="ECO:0007669"/>
    <property type="project" value="TreeGrafter"/>
</dbReference>
<proteinExistence type="predicted"/>
<dbReference type="GO" id="GO:0044208">
    <property type="term" value="P:'de novo' AMP biosynthetic process"/>
    <property type="evidence" value="ECO:0007669"/>
    <property type="project" value="TreeGrafter"/>
</dbReference>
<feature type="domain" description="Adenylosuccinate lyase C-terminal" evidence="2">
    <location>
        <begin position="82"/>
        <end position="162"/>
    </location>
</feature>
<dbReference type="InterPro" id="IPR008948">
    <property type="entry name" value="L-Aspartase-like"/>
</dbReference>
<dbReference type="GO" id="GO:0004018">
    <property type="term" value="F:N6-(1,2-dicarboxyethyl)AMP AMP-lyase (fumarate-forming) activity"/>
    <property type="evidence" value="ECO:0007669"/>
    <property type="project" value="TreeGrafter"/>
</dbReference>
<reference evidence="3 4" key="1">
    <citation type="submission" date="2013-12" db="EMBL/GenBank/DDBJ databases">
        <title>A Varibaculum cambriense genome reconstructed from a premature infant gut community with otherwise low bacterial novelty that shifts toward anaerobic metabolism during the third week of life.</title>
        <authorList>
            <person name="Brown C.T."/>
            <person name="Sharon I."/>
            <person name="Thomas B.C."/>
            <person name="Castelle C.J."/>
            <person name="Morowitz M.J."/>
            <person name="Banfield J.F."/>
        </authorList>
    </citation>
    <scope>NUCLEOTIDE SEQUENCE [LARGE SCALE GENOMIC DNA]</scope>
    <source>
        <strain evidence="4">DORA_11</strain>
    </source>
</reference>
<dbReference type="AlphaFoldDB" id="W1V9V3"/>
<evidence type="ECO:0000256" key="1">
    <source>
        <dbReference type="ARBA" id="ARBA00023239"/>
    </source>
</evidence>
<evidence type="ECO:0000313" key="3">
    <source>
        <dbReference type="EMBL" id="ETJ00769.1"/>
    </source>
</evidence>
<dbReference type="Gene3D" id="1.20.200.10">
    <property type="entry name" value="Fumarase/aspartase (Central domain)"/>
    <property type="match status" value="1"/>
</dbReference>
<dbReference type="PANTHER" id="PTHR43172">
    <property type="entry name" value="ADENYLOSUCCINATE LYASE"/>
    <property type="match status" value="1"/>
</dbReference>
<sequence>LFRSITCERICGMARLLRGYAQSAYEDQALWHERDISHSSVERVILPDATIALNYMLHLTIRTIDKLLVYPETMLKNLNLTGGLVFSQTILTHLVDKGAVRDEAYRWVQKHAMERWLEGKDFATGLKADENIKKYMTDEEIDACFDPYKLLRHVDTIMARFGL</sequence>
<gene>
    <name evidence="3" type="ORF">Q619_VDC00204G0001</name>
</gene>
<dbReference type="InterPro" id="IPR019468">
    <property type="entry name" value="AdenyloSucc_lyase_C"/>
</dbReference>
<dbReference type="GO" id="GO:0070626">
    <property type="term" value="F:(S)-2-(5-amino-1-(5-phospho-D-ribosyl)imidazole-4-carboxamido) succinate lyase (fumarate-forming) activity"/>
    <property type="evidence" value="ECO:0007669"/>
    <property type="project" value="TreeGrafter"/>
</dbReference>
<accession>W1V9V3</accession>
<protein>
    <submittedName>
        <fullName evidence="3">Adenylosuccinate lyase</fullName>
    </submittedName>
</protein>
<dbReference type="SMART" id="SM00998">
    <property type="entry name" value="ADSL_C"/>
    <property type="match status" value="1"/>
</dbReference>
<feature type="non-terminal residue" evidence="3">
    <location>
        <position position="1"/>
    </location>
</feature>
<dbReference type="SUPFAM" id="SSF48557">
    <property type="entry name" value="L-aspartase-like"/>
    <property type="match status" value="1"/>
</dbReference>
<dbReference type="EMBL" id="AZMJ01000204">
    <property type="protein sequence ID" value="ETJ00769.1"/>
    <property type="molecule type" value="Genomic_DNA"/>
</dbReference>
<dbReference type="PANTHER" id="PTHR43172:SF1">
    <property type="entry name" value="ADENYLOSUCCINATE LYASE"/>
    <property type="match status" value="1"/>
</dbReference>
<organism evidence="3 4">
    <name type="scientific">Veillonella dispar DORA_11</name>
    <dbReference type="NCBI Taxonomy" id="1403949"/>
    <lineage>
        <taxon>Bacteria</taxon>
        <taxon>Bacillati</taxon>
        <taxon>Bacillota</taxon>
        <taxon>Negativicutes</taxon>
        <taxon>Veillonellales</taxon>
        <taxon>Veillonellaceae</taxon>
        <taxon>Veillonella</taxon>
    </lineage>
</organism>
<evidence type="ECO:0000313" key="4">
    <source>
        <dbReference type="Proteomes" id="UP000018855"/>
    </source>
</evidence>
<dbReference type="Proteomes" id="UP000018855">
    <property type="component" value="Unassembled WGS sequence"/>
</dbReference>
<dbReference type="FunFam" id="1.10.40.30:FF:000007">
    <property type="entry name" value="Adenylosuccinate lyase"/>
    <property type="match status" value="1"/>
</dbReference>
<keyword evidence="1 3" id="KW-0456">Lyase</keyword>
<dbReference type="Pfam" id="PF10397">
    <property type="entry name" value="ADSL_C"/>
    <property type="match status" value="1"/>
</dbReference>